<feature type="domain" description="ATP-grasp" evidence="5">
    <location>
        <begin position="134"/>
        <end position="337"/>
    </location>
</feature>
<dbReference type="Gene3D" id="3.40.50.20">
    <property type="match status" value="1"/>
</dbReference>
<keyword evidence="3 4" id="KW-0067">ATP-binding</keyword>
<sequence length="436" mass="46421">MSESARTAEPAGCAVAREGQKDVIVFLNVRRTPLEQRAAFFAAHRLGHEVVLIADKAPADLPERLVREVHQLDTFDAAALDATMADIAARNTVAGVVTWSDPGVEAVSRLAARHGLRAPSPAAATVARDKFRMRESLKDRPDLIPRYARVRTWDEAAKAAAEIGYPLILKPVTGNGSKGIYTVHGEDGLRPAFEELHRYVQPSVDRLFTGHDGEILVEEFLTGTEHSVEGWVQGGEVYFAGVTDKTTTPDFHLETGHVFPSALPAEALESVHALTRAVVAAFGIDDCAFHLECMVGPDGRARLVECAARGGGDFITSHLTGLATGVPFCENTLRVATGRAPLPAEGPARYAGLIRVMADRAGILEGIDGLGDALRVAGVEHIAVEREPGQKVAVPPADFVSSAVLAVIATGDSYDAVRASLAAAQQAITIRIGDER</sequence>
<dbReference type="InterPro" id="IPR041472">
    <property type="entry name" value="BL00235/CARNS1_N"/>
</dbReference>
<keyword evidence="1" id="KW-0436">Ligase</keyword>
<evidence type="ECO:0000256" key="2">
    <source>
        <dbReference type="ARBA" id="ARBA00022741"/>
    </source>
</evidence>
<dbReference type="RefSeq" id="WP_079147223.1">
    <property type="nucleotide sequence ID" value="NZ_CP016279.1"/>
</dbReference>
<dbReference type="Pfam" id="PF13535">
    <property type="entry name" value="ATP-grasp_4"/>
    <property type="match status" value="1"/>
</dbReference>
<dbReference type="InterPro" id="IPR011761">
    <property type="entry name" value="ATP-grasp"/>
</dbReference>
<dbReference type="PANTHER" id="PTHR43585">
    <property type="entry name" value="FUMIPYRROLE BIOSYNTHESIS PROTEIN C"/>
    <property type="match status" value="1"/>
</dbReference>
<evidence type="ECO:0000313" key="6">
    <source>
        <dbReference type="EMBL" id="MBP2050675.1"/>
    </source>
</evidence>
<keyword evidence="2 4" id="KW-0547">Nucleotide-binding</keyword>
<dbReference type="InterPro" id="IPR040570">
    <property type="entry name" value="LAL_C2"/>
</dbReference>
<name>A0ABS4LTG2_9ACTN</name>
<evidence type="ECO:0000256" key="1">
    <source>
        <dbReference type="ARBA" id="ARBA00022598"/>
    </source>
</evidence>
<evidence type="ECO:0000313" key="7">
    <source>
        <dbReference type="Proteomes" id="UP001519309"/>
    </source>
</evidence>
<proteinExistence type="predicted"/>
<dbReference type="Pfam" id="PF18603">
    <property type="entry name" value="LAL_C2"/>
    <property type="match status" value="1"/>
</dbReference>
<evidence type="ECO:0000256" key="3">
    <source>
        <dbReference type="ARBA" id="ARBA00022840"/>
    </source>
</evidence>
<dbReference type="Gene3D" id="3.30.470.20">
    <property type="entry name" value="ATP-grasp fold, B domain"/>
    <property type="match status" value="1"/>
</dbReference>
<dbReference type="PANTHER" id="PTHR43585:SF2">
    <property type="entry name" value="ATP-GRASP ENZYME FSQD"/>
    <property type="match status" value="1"/>
</dbReference>
<comment type="caution">
    <text evidence="6">The sequence shown here is derived from an EMBL/GenBank/DDBJ whole genome shotgun (WGS) entry which is preliminary data.</text>
</comment>
<evidence type="ECO:0000256" key="4">
    <source>
        <dbReference type="PROSITE-ProRule" id="PRU00409"/>
    </source>
</evidence>
<protein>
    <submittedName>
        <fullName evidence="6">Biotin carboxylase</fullName>
    </submittedName>
</protein>
<evidence type="ECO:0000259" key="5">
    <source>
        <dbReference type="PROSITE" id="PS50975"/>
    </source>
</evidence>
<reference evidence="6 7" key="1">
    <citation type="submission" date="2021-03" db="EMBL/GenBank/DDBJ databases">
        <title>Genomic Encyclopedia of Type Strains, Phase IV (KMG-IV): sequencing the most valuable type-strain genomes for metagenomic binning, comparative biology and taxonomic classification.</title>
        <authorList>
            <person name="Goeker M."/>
        </authorList>
    </citation>
    <scope>NUCLEOTIDE SEQUENCE [LARGE SCALE GENOMIC DNA]</scope>
    <source>
        <strain evidence="6 7">DSM 40499</strain>
    </source>
</reference>
<accession>A0ABS4LTG2</accession>
<dbReference type="SUPFAM" id="SSF56059">
    <property type="entry name" value="Glutathione synthetase ATP-binding domain-like"/>
    <property type="match status" value="1"/>
</dbReference>
<gene>
    <name evidence="6" type="ORF">J2Z21_003614</name>
</gene>
<dbReference type="PROSITE" id="PS50975">
    <property type="entry name" value="ATP_GRASP"/>
    <property type="match status" value="1"/>
</dbReference>
<dbReference type="EMBL" id="JAGGLP010000006">
    <property type="protein sequence ID" value="MBP2050675.1"/>
    <property type="molecule type" value="Genomic_DNA"/>
</dbReference>
<dbReference type="Pfam" id="PF18130">
    <property type="entry name" value="ATPgrasp_N"/>
    <property type="match status" value="1"/>
</dbReference>
<dbReference type="Proteomes" id="UP001519309">
    <property type="component" value="Unassembled WGS sequence"/>
</dbReference>
<keyword evidence="7" id="KW-1185">Reference proteome</keyword>
<dbReference type="InterPro" id="IPR052032">
    <property type="entry name" value="ATP-dep_AA_Ligase"/>
</dbReference>
<organism evidence="6 7">
    <name type="scientific">Streptomyces griseochromogenes</name>
    <dbReference type="NCBI Taxonomy" id="68214"/>
    <lineage>
        <taxon>Bacteria</taxon>
        <taxon>Bacillati</taxon>
        <taxon>Actinomycetota</taxon>
        <taxon>Actinomycetes</taxon>
        <taxon>Kitasatosporales</taxon>
        <taxon>Streptomycetaceae</taxon>
        <taxon>Streptomyces</taxon>
    </lineage>
</organism>